<gene>
    <name evidence="5" type="ORF">HF519_16940</name>
</gene>
<keyword evidence="1" id="KW-0805">Transcription regulation</keyword>
<keyword evidence="6" id="KW-1185">Reference proteome</keyword>
<feature type="compositionally biased region" description="Basic and acidic residues" evidence="3">
    <location>
        <begin position="219"/>
        <end position="228"/>
    </location>
</feature>
<proteinExistence type="predicted"/>
<dbReference type="InterPro" id="IPR041916">
    <property type="entry name" value="Anti_sigma_zinc_sf"/>
</dbReference>
<dbReference type="RefSeq" id="WP_169413929.1">
    <property type="nucleotide sequence ID" value="NZ_JAAXKZ010000061.1"/>
</dbReference>
<name>A0A848DKI1_9PSEU</name>
<comment type="caution">
    <text evidence="5">The sequence shown here is derived from an EMBL/GenBank/DDBJ whole genome shotgun (WGS) entry which is preliminary data.</text>
</comment>
<reference evidence="5 6" key="1">
    <citation type="submission" date="2020-04" db="EMBL/GenBank/DDBJ databases">
        <authorList>
            <person name="Klaysubun C."/>
            <person name="Duangmal K."/>
            <person name="Lipun K."/>
        </authorList>
    </citation>
    <scope>NUCLEOTIDE SEQUENCE [LARGE SCALE GENOMIC DNA]</scope>
    <source>
        <strain evidence="5 6">DSM 45300</strain>
    </source>
</reference>
<evidence type="ECO:0000256" key="1">
    <source>
        <dbReference type="ARBA" id="ARBA00023015"/>
    </source>
</evidence>
<organism evidence="5 6">
    <name type="scientific">Pseudonocardia bannensis</name>
    <dbReference type="NCBI Taxonomy" id="630973"/>
    <lineage>
        <taxon>Bacteria</taxon>
        <taxon>Bacillati</taxon>
        <taxon>Actinomycetota</taxon>
        <taxon>Actinomycetes</taxon>
        <taxon>Pseudonocardiales</taxon>
        <taxon>Pseudonocardiaceae</taxon>
        <taxon>Pseudonocardia</taxon>
    </lineage>
</organism>
<dbReference type="InterPro" id="IPR027383">
    <property type="entry name" value="Znf_put"/>
</dbReference>
<dbReference type="Proteomes" id="UP000586918">
    <property type="component" value="Unassembled WGS sequence"/>
</dbReference>
<dbReference type="Gene3D" id="1.10.10.1320">
    <property type="entry name" value="Anti-sigma factor, zinc-finger domain"/>
    <property type="match status" value="1"/>
</dbReference>
<feature type="region of interest" description="Disordered" evidence="3">
    <location>
        <begin position="113"/>
        <end position="141"/>
    </location>
</feature>
<protein>
    <recommendedName>
        <fullName evidence="4">Putative zinc-finger domain-containing protein</fullName>
    </recommendedName>
</protein>
<evidence type="ECO:0000259" key="4">
    <source>
        <dbReference type="Pfam" id="PF13490"/>
    </source>
</evidence>
<evidence type="ECO:0000313" key="6">
    <source>
        <dbReference type="Proteomes" id="UP000586918"/>
    </source>
</evidence>
<dbReference type="AlphaFoldDB" id="A0A848DKI1"/>
<evidence type="ECO:0000313" key="5">
    <source>
        <dbReference type="EMBL" id="NMH93227.1"/>
    </source>
</evidence>
<feature type="region of interest" description="Disordered" evidence="3">
    <location>
        <begin position="203"/>
        <end position="240"/>
    </location>
</feature>
<sequence>MTDARRRFSVTAPDWGETHLSLDAIVAYVDDELTVGAHARATQHLGHCPECAAEVVAQGQARSMLRSAAAPSMPTSLLSALRSIPQETDLPTPPAGLAMTADGQLVSVLRPVAAEPDRPARPSTATSSDVRTGHGRRAGVPRRIRLGAGAAVSGLALGALAFGAPSASIGAPDTAPSADRGVLGGSVLGNGAPAKLDTRLTARSTLNPASATGPAGEVRPADLARRLDTMPPSFPASGRR</sequence>
<dbReference type="Pfam" id="PF13490">
    <property type="entry name" value="zf-HC2"/>
    <property type="match status" value="1"/>
</dbReference>
<accession>A0A848DKI1</accession>
<evidence type="ECO:0000256" key="3">
    <source>
        <dbReference type="SAM" id="MobiDB-lite"/>
    </source>
</evidence>
<feature type="domain" description="Putative zinc-finger" evidence="4">
    <location>
        <begin position="23"/>
        <end position="52"/>
    </location>
</feature>
<evidence type="ECO:0000256" key="2">
    <source>
        <dbReference type="ARBA" id="ARBA00023163"/>
    </source>
</evidence>
<dbReference type="EMBL" id="JAAXKZ010000061">
    <property type="protein sequence ID" value="NMH93227.1"/>
    <property type="molecule type" value="Genomic_DNA"/>
</dbReference>
<keyword evidence="2" id="KW-0804">Transcription</keyword>